<sequence>MMLQTIAPCPPKAVSDRTAWEEAAAALRREQERDAVINARYKQAEADGTLTDQLGEEWSDSIGPVGQAEWALFAIPAPDLAALEWKLTLLRNSGMLDDDGQAERVIADVRLLAGEA</sequence>
<keyword evidence="2" id="KW-1185">Reference proteome</keyword>
<evidence type="ECO:0000313" key="1">
    <source>
        <dbReference type="EMBL" id="RDE05576.1"/>
    </source>
</evidence>
<dbReference type="EMBL" id="QQNB01000002">
    <property type="protein sequence ID" value="RDE05576.1"/>
    <property type="molecule type" value="Genomic_DNA"/>
</dbReference>
<evidence type="ECO:0000313" key="2">
    <source>
        <dbReference type="Proteomes" id="UP000253918"/>
    </source>
</evidence>
<name>A0A369VT40_9SPHN</name>
<gene>
    <name evidence="1" type="ORF">DVW87_10105</name>
</gene>
<dbReference type="Proteomes" id="UP000253918">
    <property type="component" value="Unassembled WGS sequence"/>
</dbReference>
<reference evidence="1 2" key="1">
    <citation type="submission" date="2018-07" db="EMBL/GenBank/DDBJ databases">
        <title>a novel species of Sphingomonas isolated from the rhizosphere soil of Araceae plant.</title>
        <authorList>
            <person name="Zhiyong W."/>
            <person name="Qinglan Z."/>
            <person name="Zhiwei F."/>
            <person name="Ding X."/>
            <person name="Gejiao W."/>
            <person name="Shixue Z."/>
        </authorList>
    </citation>
    <scope>NUCLEOTIDE SEQUENCE [LARGE SCALE GENOMIC DNA]</scope>
    <source>
        <strain evidence="1 2">WZY 27</strain>
    </source>
</reference>
<dbReference type="AlphaFoldDB" id="A0A369VT40"/>
<proteinExistence type="predicted"/>
<protein>
    <submittedName>
        <fullName evidence="1">Uncharacterized protein</fullName>
    </submittedName>
</protein>
<organism evidence="1 2">
    <name type="scientific">Sphingomonas aracearum</name>
    <dbReference type="NCBI Taxonomy" id="2283317"/>
    <lineage>
        <taxon>Bacteria</taxon>
        <taxon>Pseudomonadati</taxon>
        <taxon>Pseudomonadota</taxon>
        <taxon>Alphaproteobacteria</taxon>
        <taxon>Sphingomonadales</taxon>
        <taxon>Sphingomonadaceae</taxon>
        <taxon>Sphingomonas</taxon>
    </lineage>
</organism>
<comment type="caution">
    <text evidence="1">The sequence shown here is derived from an EMBL/GenBank/DDBJ whole genome shotgun (WGS) entry which is preliminary data.</text>
</comment>
<accession>A0A369VT40</accession>